<dbReference type="OrthoDB" id="37659at2759"/>
<dbReference type="InterPro" id="IPR002347">
    <property type="entry name" value="SDR_fam"/>
</dbReference>
<comment type="caution">
    <text evidence="4">The sequence shown here is derived from an EMBL/GenBank/DDBJ whole genome shotgun (WGS) entry which is preliminary data.</text>
</comment>
<dbReference type="PRINTS" id="PR00080">
    <property type="entry name" value="SDRFAMILY"/>
</dbReference>
<evidence type="ECO:0000256" key="1">
    <source>
        <dbReference type="ARBA" id="ARBA00006484"/>
    </source>
</evidence>
<dbReference type="AlphaFoldDB" id="A0A1W0ADD0"/>
<name>A0A1W0ADD0_9STRA</name>
<comment type="similarity">
    <text evidence="1 3">Belongs to the short-chain dehydrogenases/reductases (SDR) family.</text>
</comment>
<dbReference type="Gene3D" id="3.40.50.720">
    <property type="entry name" value="NAD(P)-binding Rossmann-like Domain"/>
    <property type="match status" value="1"/>
</dbReference>
<evidence type="ECO:0000256" key="3">
    <source>
        <dbReference type="RuleBase" id="RU000363"/>
    </source>
</evidence>
<dbReference type="InterPro" id="IPR020904">
    <property type="entry name" value="Sc_DH/Rdtase_CS"/>
</dbReference>
<organism evidence="4 5">
    <name type="scientific">Thraustotheca clavata</name>
    <dbReference type="NCBI Taxonomy" id="74557"/>
    <lineage>
        <taxon>Eukaryota</taxon>
        <taxon>Sar</taxon>
        <taxon>Stramenopiles</taxon>
        <taxon>Oomycota</taxon>
        <taxon>Saprolegniomycetes</taxon>
        <taxon>Saprolegniales</taxon>
        <taxon>Achlyaceae</taxon>
        <taxon>Thraustotheca</taxon>
    </lineage>
</organism>
<dbReference type="PANTHER" id="PTHR44229:SF4">
    <property type="entry name" value="15-HYDROXYPROSTAGLANDIN DEHYDROGENASE [NAD(+)]"/>
    <property type="match status" value="1"/>
</dbReference>
<evidence type="ECO:0000313" key="5">
    <source>
        <dbReference type="Proteomes" id="UP000243217"/>
    </source>
</evidence>
<dbReference type="GO" id="GO:0016616">
    <property type="term" value="F:oxidoreductase activity, acting on the CH-OH group of donors, NAD or NADP as acceptor"/>
    <property type="evidence" value="ECO:0007669"/>
    <property type="project" value="TreeGrafter"/>
</dbReference>
<evidence type="ECO:0000256" key="2">
    <source>
        <dbReference type="ARBA" id="ARBA00023002"/>
    </source>
</evidence>
<dbReference type="STRING" id="74557.A0A1W0ADD0"/>
<gene>
    <name evidence="4" type="ORF">THRCLA_20926</name>
</gene>
<dbReference type="Pfam" id="PF00106">
    <property type="entry name" value="adh_short"/>
    <property type="match status" value="1"/>
</dbReference>
<dbReference type="SUPFAM" id="SSF51735">
    <property type="entry name" value="NAD(P)-binding Rossmann-fold domains"/>
    <property type="match status" value="1"/>
</dbReference>
<dbReference type="InterPro" id="IPR036291">
    <property type="entry name" value="NAD(P)-bd_dom_sf"/>
</dbReference>
<protein>
    <submittedName>
        <fullName evidence="4">15-hydroxyprostaglandin dehydrogenase, NAD</fullName>
    </submittedName>
</protein>
<sequence>MQLEATVAIITGAAQGLGLAFSKLLLENGGSVFMTDINLSQLSTSAQELQAQYSSSRIGFQFQDVCDDNSFDVIFDAANNHFGSRKVNLLVNNAGINSEFFAFYKQSSSWRKLIEINLIAVMRGTQVALRRLPVGSLIVNVASAAGLAPTPAVPEYGASKVGVVYFTSAVAKKTKDIRVVAFCPAFVDTPMAHSAVQASPKFVERFGGLMTTEYAAQAFQRLLQDDTNTGKALFVTNQVVQYQTSKL</sequence>
<dbReference type="PANTHER" id="PTHR44229">
    <property type="entry name" value="15-HYDROXYPROSTAGLANDIN DEHYDROGENASE [NAD(+)]"/>
    <property type="match status" value="1"/>
</dbReference>
<dbReference type="Proteomes" id="UP000243217">
    <property type="component" value="Unassembled WGS sequence"/>
</dbReference>
<keyword evidence="2" id="KW-0560">Oxidoreductase</keyword>
<keyword evidence="5" id="KW-1185">Reference proteome</keyword>
<reference evidence="4 5" key="1">
    <citation type="journal article" date="2014" name="Genome Biol. Evol.">
        <title>The secreted proteins of Achlya hypogyna and Thraustotheca clavata identify the ancestral oomycete secretome and reveal gene acquisitions by horizontal gene transfer.</title>
        <authorList>
            <person name="Misner I."/>
            <person name="Blouin N."/>
            <person name="Leonard G."/>
            <person name="Richards T.A."/>
            <person name="Lane C.E."/>
        </authorList>
    </citation>
    <scope>NUCLEOTIDE SEQUENCE [LARGE SCALE GENOMIC DNA]</scope>
    <source>
        <strain evidence="4 5">ATCC 34112</strain>
    </source>
</reference>
<evidence type="ECO:0000313" key="4">
    <source>
        <dbReference type="EMBL" id="OQS08030.1"/>
    </source>
</evidence>
<accession>A0A1W0ADD0</accession>
<dbReference type="EMBL" id="JNBS01000001">
    <property type="protein sequence ID" value="OQS08030.1"/>
    <property type="molecule type" value="Genomic_DNA"/>
</dbReference>
<dbReference type="GO" id="GO:0005737">
    <property type="term" value="C:cytoplasm"/>
    <property type="evidence" value="ECO:0007669"/>
    <property type="project" value="TreeGrafter"/>
</dbReference>
<proteinExistence type="inferred from homology"/>
<dbReference type="PRINTS" id="PR00081">
    <property type="entry name" value="GDHRDH"/>
</dbReference>
<dbReference type="PROSITE" id="PS00061">
    <property type="entry name" value="ADH_SHORT"/>
    <property type="match status" value="1"/>
</dbReference>